<dbReference type="AlphaFoldDB" id="A0A4C1VCJ8"/>
<accession>A0A4C1VCJ8</accession>
<reference evidence="1 2" key="1">
    <citation type="journal article" date="2019" name="Commun. Biol.">
        <title>The bagworm genome reveals a unique fibroin gene that provides high tensile strength.</title>
        <authorList>
            <person name="Kono N."/>
            <person name="Nakamura H."/>
            <person name="Ohtoshi R."/>
            <person name="Tomita M."/>
            <person name="Numata K."/>
            <person name="Arakawa K."/>
        </authorList>
    </citation>
    <scope>NUCLEOTIDE SEQUENCE [LARGE SCALE GENOMIC DNA]</scope>
</reference>
<dbReference type="EMBL" id="BGZK01000307">
    <property type="protein sequence ID" value="GBP35664.1"/>
    <property type="molecule type" value="Genomic_DNA"/>
</dbReference>
<dbReference type="Proteomes" id="UP000299102">
    <property type="component" value="Unassembled WGS sequence"/>
</dbReference>
<gene>
    <name evidence="1" type="ORF">EVAR_74989_1</name>
</gene>
<evidence type="ECO:0000313" key="2">
    <source>
        <dbReference type="Proteomes" id="UP000299102"/>
    </source>
</evidence>
<protein>
    <submittedName>
        <fullName evidence="1">Uncharacterized protein</fullName>
    </submittedName>
</protein>
<evidence type="ECO:0000313" key="1">
    <source>
        <dbReference type="EMBL" id="GBP35664.1"/>
    </source>
</evidence>
<organism evidence="1 2">
    <name type="scientific">Eumeta variegata</name>
    <name type="common">Bagworm moth</name>
    <name type="synonym">Eumeta japonica</name>
    <dbReference type="NCBI Taxonomy" id="151549"/>
    <lineage>
        <taxon>Eukaryota</taxon>
        <taxon>Metazoa</taxon>
        <taxon>Ecdysozoa</taxon>
        <taxon>Arthropoda</taxon>
        <taxon>Hexapoda</taxon>
        <taxon>Insecta</taxon>
        <taxon>Pterygota</taxon>
        <taxon>Neoptera</taxon>
        <taxon>Endopterygota</taxon>
        <taxon>Lepidoptera</taxon>
        <taxon>Glossata</taxon>
        <taxon>Ditrysia</taxon>
        <taxon>Tineoidea</taxon>
        <taxon>Psychidae</taxon>
        <taxon>Oiketicinae</taxon>
        <taxon>Eumeta</taxon>
    </lineage>
</organism>
<sequence length="70" mass="7951">MSMLPAWNSRHSRPDLQQDICRLGRLPSAVLRQGLPDEGEGPRRKMQLPLRVVLQGALRDMSFEEGPSRL</sequence>
<keyword evidence="2" id="KW-1185">Reference proteome</keyword>
<name>A0A4C1VCJ8_EUMVA</name>
<proteinExistence type="predicted"/>
<comment type="caution">
    <text evidence="1">The sequence shown here is derived from an EMBL/GenBank/DDBJ whole genome shotgun (WGS) entry which is preliminary data.</text>
</comment>